<dbReference type="AlphaFoldDB" id="A0A0A8ZE38"/>
<organism evidence="1">
    <name type="scientific">Arundo donax</name>
    <name type="common">Giant reed</name>
    <name type="synonym">Donax arundinaceus</name>
    <dbReference type="NCBI Taxonomy" id="35708"/>
    <lineage>
        <taxon>Eukaryota</taxon>
        <taxon>Viridiplantae</taxon>
        <taxon>Streptophyta</taxon>
        <taxon>Embryophyta</taxon>
        <taxon>Tracheophyta</taxon>
        <taxon>Spermatophyta</taxon>
        <taxon>Magnoliopsida</taxon>
        <taxon>Liliopsida</taxon>
        <taxon>Poales</taxon>
        <taxon>Poaceae</taxon>
        <taxon>PACMAD clade</taxon>
        <taxon>Arundinoideae</taxon>
        <taxon>Arundineae</taxon>
        <taxon>Arundo</taxon>
    </lineage>
</organism>
<reference evidence="1" key="2">
    <citation type="journal article" date="2015" name="Data Brief">
        <title>Shoot transcriptome of the giant reed, Arundo donax.</title>
        <authorList>
            <person name="Barrero R.A."/>
            <person name="Guerrero F.D."/>
            <person name="Moolhuijzen P."/>
            <person name="Goolsby J.A."/>
            <person name="Tidwell J."/>
            <person name="Bellgard S.E."/>
            <person name="Bellgard M.I."/>
        </authorList>
    </citation>
    <scope>NUCLEOTIDE SEQUENCE</scope>
    <source>
        <tissue evidence="1">Shoot tissue taken approximately 20 cm above the soil surface</tissue>
    </source>
</reference>
<accession>A0A0A8ZE38</accession>
<dbReference type="EMBL" id="GBRH01262875">
    <property type="protein sequence ID" value="JAD35020.1"/>
    <property type="molecule type" value="Transcribed_RNA"/>
</dbReference>
<name>A0A0A8ZE38_ARUDO</name>
<proteinExistence type="predicted"/>
<sequence>MCGWCCDDHWRWLLCVIGYYCGSHHRVGMNFISVL</sequence>
<evidence type="ECO:0000313" key="1">
    <source>
        <dbReference type="EMBL" id="JAD35020.1"/>
    </source>
</evidence>
<reference evidence="1" key="1">
    <citation type="submission" date="2014-09" db="EMBL/GenBank/DDBJ databases">
        <authorList>
            <person name="Magalhaes I.L.F."/>
            <person name="Oliveira U."/>
            <person name="Santos F.R."/>
            <person name="Vidigal T.H.D.A."/>
            <person name="Brescovit A.D."/>
            <person name="Santos A.J."/>
        </authorList>
    </citation>
    <scope>NUCLEOTIDE SEQUENCE</scope>
    <source>
        <tissue evidence="1">Shoot tissue taken approximately 20 cm above the soil surface</tissue>
    </source>
</reference>
<protein>
    <submittedName>
        <fullName evidence="1">Uncharacterized protein</fullName>
    </submittedName>
</protein>